<dbReference type="InterPro" id="IPR053222">
    <property type="entry name" value="Zygotic_Embryogenesis-Asso"/>
</dbReference>
<gene>
    <name evidence="2" type="ORF">CRE_23079</name>
</gene>
<feature type="domain" description="F-box" evidence="1">
    <location>
        <begin position="4"/>
        <end position="53"/>
    </location>
</feature>
<accession>E3N9E1</accession>
<proteinExistence type="predicted"/>
<dbReference type="HOGENOM" id="CLU_028840_1_0_1"/>
<dbReference type="AlphaFoldDB" id="E3N9E1"/>
<reference evidence="2" key="1">
    <citation type="submission" date="2007-07" db="EMBL/GenBank/DDBJ databases">
        <title>PCAP assembly of the Caenorhabditis remanei genome.</title>
        <authorList>
            <consortium name="The Caenorhabditis remanei Sequencing Consortium"/>
            <person name="Wilson R.K."/>
        </authorList>
    </citation>
    <scope>NUCLEOTIDE SEQUENCE [LARGE SCALE GENOMIC DNA]</scope>
    <source>
        <strain evidence="2">PB4641</strain>
    </source>
</reference>
<dbReference type="Pfam" id="PF00646">
    <property type="entry name" value="F-box"/>
    <property type="match status" value="1"/>
</dbReference>
<dbReference type="CTD" id="9806410"/>
<sequence>MEPTFPLFRLPENAIIHVLHNMDLNQLLIISLISSKTKQIVTSLGIEARYVGINIYRCIWVTVYVGENHLTLTFYNDSNNLNELSPVDITLPVSAHLKDQGIRILSSTAFNFSNWLNHIKTVFCWIKPPNVSISQGCERFEVQSLKNAIGNVYSLSMSNQLTNILSREVLKYFKTPKKLTIGKNPFEETCEIQKLFVQNFRTIAFHEVYSLDDMLSLNCKKAHFTHLISQKQFNQFVKHWIRGSNLRLQYMTLSIDATDFANGKVYLNGIETMKMRKIEKKEIRRTHRILIRKMIRIRRKDGTPAVIGTVKRENILYVHFIVLY</sequence>
<dbReference type="eggNOG" id="ENOG502TK4A">
    <property type="taxonomic scope" value="Eukaryota"/>
</dbReference>
<evidence type="ECO:0000313" key="3">
    <source>
        <dbReference type="Proteomes" id="UP000008281"/>
    </source>
</evidence>
<dbReference type="RefSeq" id="XP_003094956.2">
    <property type="nucleotide sequence ID" value="XM_003094908.2"/>
</dbReference>
<organism evidence="3">
    <name type="scientific">Caenorhabditis remanei</name>
    <name type="common">Caenorhabditis vulgaris</name>
    <dbReference type="NCBI Taxonomy" id="31234"/>
    <lineage>
        <taxon>Eukaryota</taxon>
        <taxon>Metazoa</taxon>
        <taxon>Ecdysozoa</taxon>
        <taxon>Nematoda</taxon>
        <taxon>Chromadorea</taxon>
        <taxon>Rhabditida</taxon>
        <taxon>Rhabditina</taxon>
        <taxon>Rhabditomorpha</taxon>
        <taxon>Rhabditoidea</taxon>
        <taxon>Rhabditidae</taxon>
        <taxon>Peloderinae</taxon>
        <taxon>Caenorhabditis</taxon>
    </lineage>
</organism>
<dbReference type="InterPro" id="IPR012885">
    <property type="entry name" value="F-box_Sdz-33"/>
</dbReference>
<protein>
    <recommendedName>
        <fullName evidence="1">F-box domain-containing protein</fullName>
    </recommendedName>
</protein>
<evidence type="ECO:0000313" key="2">
    <source>
        <dbReference type="EMBL" id="EFO90273.1"/>
    </source>
</evidence>
<dbReference type="PANTHER" id="PTHR22899:SF0">
    <property type="entry name" value="F-BOX ASSOCIATED DOMAIN-CONTAINING PROTEIN-RELATED"/>
    <property type="match status" value="1"/>
</dbReference>
<dbReference type="EMBL" id="DS268565">
    <property type="protein sequence ID" value="EFO90273.1"/>
    <property type="molecule type" value="Genomic_DNA"/>
</dbReference>
<dbReference type="Pfam" id="PF07735">
    <property type="entry name" value="FBA_2"/>
    <property type="match status" value="1"/>
</dbReference>
<evidence type="ECO:0000259" key="1">
    <source>
        <dbReference type="PROSITE" id="PS50181"/>
    </source>
</evidence>
<keyword evidence="3" id="KW-1185">Reference proteome</keyword>
<dbReference type="GeneID" id="9806410"/>
<dbReference type="InParanoid" id="E3N9E1"/>
<dbReference type="OrthoDB" id="1107553at2759"/>
<dbReference type="FunCoup" id="E3N9E1">
    <property type="interactions" value="1092"/>
</dbReference>
<dbReference type="KEGG" id="crq:GCK72_008567"/>
<name>E3N9E1_CAERE</name>
<dbReference type="PANTHER" id="PTHR22899">
    <property type="entry name" value="CYCLIN-RELATED F-BOX FAMILY"/>
    <property type="match status" value="1"/>
</dbReference>
<dbReference type="Proteomes" id="UP000008281">
    <property type="component" value="Unassembled WGS sequence"/>
</dbReference>
<dbReference type="PROSITE" id="PS50181">
    <property type="entry name" value="FBOX"/>
    <property type="match status" value="1"/>
</dbReference>
<dbReference type="InterPro" id="IPR001810">
    <property type="entry name" value="F-box_dom"/>
</dbReference>